<proteinExistence type="predicted"/>
<reference evidence="1" key="1">
    <citation type="submission" date="2018-02" db="EMBL/GenBank/DDBJ databases">
        <title>Rhizophora mucronata_Transcriptome.</title>
        <authorList>
            <person name="Meera S.P."/>
            <person name="Sreeshan A."/>
            <person name="Augustine A."/>
        </authorList>
    </citation>
    <scope>NUCLEOTIDE SEQUENCE</scope>
    <source>
        <tissue evidence="1">Leaf</tissue>
    </source>
</reference>
<dbReference type="EMBL" id="GGEC01059072">
    <property type="protein sequence ID" value="MBX39556.1"/>
    <property type="molecule type" value="Transcribed_RNA"/>
</dbReference>
<organism evidence="1">
    <name type="scientific">Rhizophora mucronata</name>
    <name type="common">Asiatic mangrove</name>
    <dbReference type="NCBI Taxonomy" id="61149"/>
    <lineage>
        <taxon>Eukaryota</taxon>
        <taxon>Viridiplantae</taxon>
        <taxon>Streptophyta</taxon>
        <taxon>Embryophyta</taxon>
        <taxon>Tracheophyta</taxon>
        <taxon>Spermatophyta</taxon>
        <taxon>Magnoliopsida</taxon>
        <taxon>eudicotyledons</taxon>
        <taxon>Gunneridae</taxon>
        <taxon>Pentapetalae</taxon>
        <taxon>rosids</taxon>
        <taxon>fabids</taxon>
        <taxon>Malpighiales</taxon>
        <taxon>Rhizophoraceae</taxon>
        <taxon>Rhizophora</taxon>
    </lineage>
</organism>
<name>A0A2P2NAQ3_RHIMU</name>
<dbReference type="AlphaFoldDB" id="A0A2P2NAQ3"/>
<sequence length="29" mass="3138">MGSGLESCYKLGRMKSALRIGLNNGRIDP</sequence>
<accession>A0A2P2NAQ3</accession>
<evidence type="ECO:0000313" key="1">
    <source>
        <dbReference type="EMBL" id="MBX39556.1"/>
    </source>
</evidence>
<protein>
    <submittedName>
        <fullName evidence="1">Uncharacterized protein</fullName>
    </submittedName>
</protein>